<dbReference type="PROSITE" id="PS00027">
    <property type="entry name" value="HOMEOBOX_1"/>
    <property type="match status" value="1"/>
</dbReference>
<reference evidence="9 10" key="1">
    <citation type="submission" date="2024-09" db="EMBL/GenBank/DDBJ databases">
        <title>A chromosome-level genome assembly of Gray's grenadier anchovy, Coilia grayii.</title>
        <authorList>
            <person name="Fu Z."/>
        </authorList>
    </citation>
    <scope>NUCLEOTIDE SEQUENCE [LARGE SCALE GENOMIC DNA]</scope>
    <source>
        <strain evidence="9">G4</strain>
        <tissue evidence="9">Muscle</tissue>
    </source>
</reference>
<dbReference type="InterPro" id="IPR009057">
    <property type="entry name" value="Homeodomain-like_sf"/>
</dbReference>
<keyword evidence="10" id="KW-1185">Reference proteome</keyword>
<evidence type="ECO:0000256" key="2">
    <source>
        <dbReference type="ARBA" id="ARBA00023125"/>
    </source>
</evidence>
<dbReference type="InterPro" id="IPR001356">
    <property type="entry name" value="HD"/>
</dbReference>
<dbReference type="GO" id="GO:0005634">
    <property type="term" value="C:nucleus"/>
    <property type="evidence" value="ECO:0007669"/>
    <property type="project" value="UniProtKB-SubCell"/>
</dbReference>
<evidence type="ECO:0000256" key="6">
    <source>
        <dbReference type="PROSITE-ProRule" id="PRU00108"/>
    </source>
</evidence>
<proteinExistence type="inferred from homology"/>
<dbReference type="Pfam" id="PF00046">
    <property type="entry name" value="Homeodomain"/>
    <property type="match status" value="1"/>
</dbReference>
<dbReference type="PANTHER" id="PTHR24333:SF5">
    <property type="entry name" value="VENT HOMEOBOX"/>
    <property type="match status" value="1"/>
</dbReference>
<accession>A0ABD1J8K8</accession>
<gene>
    <name evidence="9" type="ORF">ACEWY4_020912</name>
</gene>
<evidence type="ECO:0000313" key="10">
    <source>
        <dbReference type="Proteomes" id="UP001591681"/>
    </source>
</evidence>
<protein>
    <recommendedName>
        <fullName evidence="8">Homeobox domain-containing protein</fullName>
    </recommendedName>
</protein>
<evidence type="ECO:0000256" key="1">
    <source>
        <dbReference type="ARBA" id="ARBA00004123"/>
    </source>
</evidence>
<keyword evidence="4 6" id="KW-0539">Nucleus</keyword>
<dbReference type="InterPro" id="IPR050848">
    <property type="entry name" value="Homeobox_TF"/>
</dbReference>
<evidence type="ECO:0000256" key="3">
    <source>
        <dbReference type="ARBA" id="ARBA00023155"/>
    </source>
</evidence>
<evidence type="ECO:0000259" key="8">
    <source>
        <dbReference type="PROSITE" id="PS50071"/>
    </source>
</evidence>
<organism evidence="9 10">
    <name type="scientific">Coilia grayii</name>
    <name type="common">Gray's grenadier anchovy</name>
    <dbReference type="NCBI Taxonomy" id="363190"/>
    <lineage>
        <taxon>Eukaryota</taxon>
        <taxon>Metazoa</taxon>
        <taxon>Chordata</taxon>
        <taxon>Craniata</taxon>
        <taxon>Vertebrata</taxon>
        <taxon>Euteleostomi</taxon>
        <taxon>Actinopterygii</taxon>
        <taxon>Neopterygii</taxon>
        <taxon>Teleostei</taxon>
        <taxon>Clupei</taxon>
        <taxon>Clupeiformes</taxon>
        <taxon>Clupeoidei</taxon>
        <taxon>Engraulidae</taxon>
        <taxon>Coilinae</taxon>
        <taxon>Coilia</taxon>
    </lineage>
</organism>
<dbReference type="PRINTS" id="PR00024">
    <property type="entry name" value="HOMEOBOX"/>
</dbReference>
<dbReference type="InterPro" id="IPR017970">
    <property type="entry name" value="Homeobox_CS"/>
</dbReference>
<dbReference type="EMBL" id="JBHFQA010000018">
    <property type="protein sequence ID" value="KAL2083139.1"/>
    <property type="molecule type" value="Genomic_DNA"/>
</dbReference>
<dbReference type="PANTHER" id="PTHR24333">
    <property type="entry name" value="HOMEO BOX HB9 LIKE A-RELATED"/>
    <property type="match status" value="1"/>
</dbReference>
<dbReference type="PROSITE" id="PS50071">
    <property type="entry name" value="HOMEOBOX_2"/>
    <property type="match status" value="1"/>
</dbReference>
<evidence type="ECO:0000256" key="5">
    <source>
        <dbReference type="ARBA" id="ARBA00038196"/>
    </source>
</evidence>
<dbReference type="GO" id="GO:0003677">
    <property type="term" value="F:DNA binding"/>
    <property type="evidence" value="ECO:0007669"/>
    <property type="project" value="UniProtKB-UniRule"/>
</dbReference>
<dbReference type="SMART" id="SM00389">
    <property type="entry name" value="HOX"/>
    <property type="match status" value="1"/>
</dbReference>
<keyword evidence="3 6" id="KW-0371">Homeobox</keyword>
<comment type="caution">
    <text evidence="9">The sequence shown here is derived from an EMBL/GenBank/DDBJ whole genome shotgun (WGS) entry which is preliminary data.</text>
</comment>
<sequence length="194" mass="22315">MAKHFSVEWLSQSSHSQGTDTSVFDGRIHSNTDNYMSYSCGYTSSSESEVGDHVERECGSNRRVRTKFTTDQIFRLEKTFNKHKYLGVTQRRKIAEKLHLSETQVKTWFQNRRMKLKREVQDLRAEYLAPSILPSLVYPTAAAFQHHGIGGQLLAFPSTVPQVYPRSVQTIPAQHFQPRPQPAVHPVMLASRYY</sequence>
<evidence type="ECO:0000256" key="7">
    <source>
        <dbReference type="RuleBase" id="RU000682"/>
    </source>
</evidence>
<evidence type="ECO:0000256" key="4">
    <source>
        <dbReference type="ARBA" id="ARBA00023242"/>
    </source>
</evidence>
<dbReference type="InterPro" id="IPR020479">
    <property type="entry name" value="HD_metazoa"/>
</dbReference>
<dbReference type="CDD" id="cd00086">
    <property type="entry name" value="homeodomain"/>
    <property type="match status" value="1"/>
</dbReference>
<feature type="DNA-binding region" description="Homeobox" evidence="6">
    <location>
        <begin position="61"/>
        <end position="120"/>
    </location>
</feature>
<name>A0ABD1J8K8_9TELE</name>
<dbReference type="Proteomes" id="UP001591681">
    <property type="component" value="Unassembled WGS sequence"/>
</dbReference>
<keyword evidence="2 6" id="KW-0238">DNA-binding</keyword>
<dbReference type="SUPFAM" id="SSF46689">
    <property type="entry name" value="Homeodomain-like"/>
    <property type="match status" value="1"/>
</dbReference>
<dbReference type="Gene3D" id="1.10.10.60">
    <property type="entry name" value="Homeodomain-like"/>
    <property type="match status" value="1"/>
</dbReference>
<comment type="similarity">
    <text evidence="5">Belongs to the BAR homeobox family.</text>
</comment>
<evidence type="ECO:0000313" key="9">
    <source>
        <dbReference type="EMBL" id="KAL2083139.1"/>
    </source>
</evidence>
<dbReference type="AlphaFoldDB" id="A0ABD1J8K8"/>
<comment type="subcellular location">
    <subcellularLocation>
        <location evidence="1 6 7">Nucleus</location>
    </subcellularLocation>
</comment>
<feature type="domain" description="Homeobox" evidence="8">
    <location>
        <begin position="59"/>
        <end position="119"/>
    </location>
</feature>